<dbReference type="PANTHER" id="PTHR45728:SF3">
    <property type="entry name" value="ACETYL-COA CARBOXYLASE"/>
    <property type="match status" value="1"/>
</dbReference>
<feature type="domain" description="CoA carboxyltransferase C-terminal" evidence="5">
    <location>
        <begin position="378"/>
        <end position="474"/>
    </location>
</feature>
<evidence type="ECO:0000256" key="2">
    <source>
        <dbReference type="ARBA" id="ARBA00022840"/>
    </source>
</evidence>
<keyword evidence="7" id="KW-1185">Reference proteome</keyword>
<dbReference type="InterPro" id="IPR011763">
    <property type="entry name" value="COA_CT_C"/>
</dbReference>
<evidence type="ECO:0000313" key="6">
    <source>
        <dbReference type="EMBL" id="MCE3050605.1"/>
    </source>
</evidence>
<dbReference type="InterPro" id="IPR034733">
    <property type="entry name" value="AcCoA_carboxyl_beta"/>
</dbReference>
<dbReference type="SUPFAM" id="SSF52096">
    <property type="entry name" value="ClpP/crotonase"/>
    <property type="match status" value="2"/>
</dbReference>
<dbReference type="PROSITE" id="PS50989">
    <property type="entry name" value="COA_CT_CTER"/>
    <property type="match status" value="1"/>
</dbReference>
<dbReference type="PROSITE" id="PS50980">
    <property type="entry name" value="COA_CT_NTER"/>
    <property type="match status" value="1"/>
</dbReference>
<feature type="compositionally biased region" description="Basic and acidic residues" evidence="3">
    <location>
        <begin position="452"/>
        <end position="461"/>
    </location>
</feature>
<dbReference type="Proteomes" id="UP000823775">
    <property type="component" value="Unassembled WGS sequence"/>
</dbReference>
<sequence length="474" mass="52470">MDSLPYYKRIDLNNEHKEAEVQKILEELAHEINASVARCNWCLEDFGCECDRSAPALCIFIEVEDTGEQRVVYHSAIGNGPLNGMPVTAPYPPLAVLDQKRLLARKSNTTYCYDFPLAFEAALEKSWASHNPRTEKPKDKVLLKVTELSFADKKASGGTPLVSVERQPGFNDVGMVAWIMEMSTPEFPMGRKILVVANDVTFRNGSFGPSEDAFFQAVTDVACEQKMPLIYLAPGARIGAAEEYVYLTPEDHERIKSSVLAHELKLSNGEIRWVIDTIIGKEDGLGVENLSGSGAIASAYSRAYHETFTLTYVTGRTVGIGAYLARLGMRCIQRLDQPIILTDASGKWLGGIFDKDSFIETLEGWARTVVTGRAKLGGGQRDLFEGILQAGSTIVENLRTYKQPVFVYIPMMGELRGGAWVVVDSKINSDHIEMYAERTARGNVLEPEDAVEGVRRDEKSKQRNAAKATPTKVF</sequence>
<organism evidence="6 7">
    <name type="scientific">Datura stramonium</name>
    <name type="common">Jimsonweed</name>
    <name type="synonym">Common thornapple</name>
    <dbReference type="NCBI Taxonomy" id="4076"/>
    <lineage>
        <taxon>Eukaryota</taxon>
        <taxon>Viridiplantae</taxon>
        <taxon>Streptophyta</taxon>
        <taxon>Embryophyta</taxon>
        <taxon>Tracheophyta</taxon>
        <taxon>Spermatophyta</taxon>
        <taxon>Magnoliopsida</taxon>
        <taxon>eudicotyledons</taxon>
        <taxon>Gunneridae</taxon>
        <taxon>Pentapetalae</taxon>
        <taxon>asterids</taxon>
        <taxon>lamiids</taxon>
        <taxon>Solanales</taxon>
        <taxon>Solanaceae</taxon>
        <taxon>Solanoideae</taxon>
        <taxon>Datureae</taxon>
        <taxon>Datura</taxon>
    </lineage>
</organism>
<comment type="caution">
    <text evidence="6">The sequence shown here is derived from an EMBL/GenBank/DDBJ whole genome shotgun (WGS) entry which is preliminary data.</text>
</comment>
<dbReference type="InterPro" id="IPR011762">
    <property type="entry name" value="COA_CT_N"/>
</dbReference>
<evidence type="ECO:0000256" key="3">
    <source>
        <dbReference type="SAM" id="MobiDB-lite"/>
    </source>
</evidence>
<feature type="region of interest" description="Disordered" evidence="3">
    <location>
        <begin position="450"/>
        <end position="474"/>
    </location>
</feature>
<evidence type="ECO:0000259" key="5">
    <source>
        <dbReference type="PROSITE" id="PS50989"/>
    </source>
</evidence>
<reference evidence="6 7" key="1">
    <citation type="journal article" date="2021" name="BMC Genomics">
        <title>Datura genome reveals duplications of psychoactive alkaloid biosynthetic genes and high mutation rate following tissue culture.</title>
        <authorList>
            <person name="Rajewski A."/>
            <person name="Carter-House D."/>
            <person name="Stajich J."/>
            <person name="Litt A."/>
        </authorList>
    </citation>
    <scope>NUCLEOTIDE SEQUENCE [LARGE SCALE GENOMIC DNA]</scope>
    <source>
        <strain evidence="6">AR-01</strain>
    </source>
</reference>
<dbReference type="PANTHER" id="PTHR45728">
    <property type="entry name" value="ACETYL-COA CARBOXYLASE, ISOFORM A"/>
    <property type="match status" value="1"/>
</dbReference>
<dbReference type="InterPro" id="IPR029045">
    <property type="entry name" value="ClpP/crotonase-like_dom_sf"/>
</dbReference>
<dbReference type="Gene3D" id="3.90.226.10">
    <property type="entry name" value="2-enoyl-CoA Hydratase, Chain A, domain 1"/>
    <property type="match status" value="3"/>
</dbReference>
<gene>
    <name evidence="6" type="primary">ACC-1_6</name>
    <name evidence="6" type="ORF">HAX54_047646</name>
</gene>
<proteinExistence type="predicted"/>
<accession>A0ABS8WM90</accession>
<keyword evidence="1" id="KW-0547">Nucleotide-binding</keyword>
<dbReference type="Pfam" id="PF01039">
    <property type="entry name" value="Carboxyl_trans"/>
    <property type="match status" value="2"/>
</dbReference>
<name>A0ABS8WM90_DATST</name>
<evidence type="ECO:0000256" key="1">
    <source>
        <dbReference type="ARBA" id="ARBA00022741"/>
    </source>
</evidence>
<dbReference type="InterPro" id="IPR049076">
    <property type="entry name" value="ACCA"/>
</dbReference>
<keyword evidence="2" id="KW-0067">ATP-binding</keyword>
<dbReference type="EMBL" id="JACEIK010007739">
    <property type="protein sequence ID" value="MCE3050605.1"/>
    <property type="molecule type" value="Genomic_DNA"/>
</dbReference>
<evidence type="ECO:0000313" key="7">
    <source>
        <dbReference type="Proteomes" id="UP000823775"/>
    </source>
</evidence>
<dbReference type="Gene3D" id="2.40.460.10">
    <property type="entry name" value="Biotin dependent carboxylase carboxyltransferase"/>
    <property type="match status" value="1"/>
</dbReference>
<evidence type="ECO:0000259" key="4">
    <source>
        <dbReference type="PROSITE" id="PS50980"/>
    </source>
</evidence>
<protein>
    <submittedName>
        <fullName evidence="6">Acetyl-CoA Carboxylase</fullName>
    </submittedName>
</protein>
<feature type="domain" description="CoA carboxyltransferase N-terminal" evidence="4">
    <location>
        <begin position="90"/>
        <end position="342"/>
    </location>
</feature>